<dbReference type="InterPro" id="IPR027417">
    <property type="entry name" value="P-loop_NTPase"/>
</dbReference>
<evidence type="ECO:0000256" key="3">
    <source>
        <dbReference type="ARBA" id="ARBA00022801"/>
    </source>
</evidence>
<feature type="domain" description="DNA2/NAM7 helicase helicase" evidence="8">
    <location>
        <begin position="554"/>
        <end position="895"/>
    </location>
</feature>
<sequence length="1256" mass="137208">MPASLRRRALLIGNETYAHVKYPALPSVRADVALLHQALLHPQVGGFTEVRPVFDPTAAQMCAEIEQFLQNCAQDELVMLYVSGHGTRLVQTDGMFHFVATDTDYDSVAASAVSSDFVARQLEECTAAQKVLMIDCCQSGGFTLGFRTADPLPVPKSAQTQSQEMPPVLSQGVYVLSSSRATEYSYAGEVDGEVAPSAFTGHVIETLCSGDAAEPDTGEVTIEGLFQHVGKRMARAGGASRGAAQTPVSSTLHIDGRIVVATRPHGRPVLTPITRRPDGTTTPIPHIGDPAVPTPPTWPSLLSYYRRCLQAKREQMPTLAVSDHGETHVCLTGSEPFLSGTVDNDHRIAVPAQAQQLVDATETANEELWAGYPAVVLPVQRSSRGRTQHHFVPLLVRRVEIVATEHGSRLQPTGPVLLHPKLVAEHHGDGTAPGPAGDYRPTWHAGQHSLMAKDIGHLLTQELEIATVQRLEPEQLSGFIDVDTALDGARNAAVLFRVSPNDPEKNLLKDLETIGARADSIKDTALAALSPDPRERTEPRTDARPFDIVTPLPCNEGQEAVIRSAMTRRLTVATGPPGTGKSQLVANLVATAVANGNTVLVASTNNQAVDEVHGRCDDLTPNSIVRTGKLEHLDGRDATLRALLEVRAPEHSLPTALAHLQNARESLQAEHQFLHTLGLRERLLLQAGTDREQHAAALGVDVGVLSRRLGARPEAVARKARSIRDARVFGGWRRTRLLTRFGVREAVTELAAGCEALHQFAVTESSWRAAFAGAQPVPDDAVVTAALRNTEQRVRDASTAVLEGAVHAAAVQGRNAISEFVNSKDRNNWRALKAVLPAARAWAVTTMSARRFPIDPGLFDLVVIDEASQCSIPHVLPLLYRAKRALIIGDPMQLAHIANGLTPKQEREIARDTQTGQAWLEDHRMSYRRHSSFRAAERSARTTLLLDEHFRCHPKIADLVNAEFYAGRLTVMTDIRSRPAVANSPAIDWIDVRGRAEQPNSGSSWYNRAEAELVVDTVKSLRSPGQLPEDATIGVVTPFRPQAEMIERMLGRGFADVRVGTVHAFQGGERDIMIYSLVATPNMRKGSINWVDSQLNLWNVAITRARSNLIVVGDRNLWSQRRLGGVLLRHVGDGTGDGLDSPPFDRLQRRLQRALGHNNARFAVSETVSGYRCDALVHTEDGRRTALVIDRGPSDPADSARHVRLMLGRREVLQDFDLGIAGVRVPGWKLFATRDWHWSQTHEETEVPPEEHGKFH</sequence>
<feature type="domain" description="DNA2/NAM7 helicase-like C-terminal" evidence="9">
    <location>
        <begin position="932"/>
        <end position="1115"/>
    </location>
</feature>
<dbReference type="NCBIfam" id="NF047832">
    <property type="entry name" value="caspase_w_EACC1"/>
    <property type="match status" value="1"/>
</dbReference>
<keyword evidence="4" id="KW-0347">Helicase</keyword>
<evidence type="ECO:0000256" key="6">
    <source>
        <dbReference type="SAM" id="MobiDB-lite"/>
    </source>
</evidence>
<dbReference type="EMBL" id="JBHSDL010000014">
    <property type="protein sequence ID" value="MFC4375479.1"/>
    <property type="molecule type" value="Genomic_DNA"/>
</dbReference>
<dbReference type="InterPro" id="IPR029030">
    <property type="entry name" value="Caspase-like_dom_sf"/>
</dbReference>
<name>A0ABV8VHG5_9NOCA</name>
<dbReference type="Pfam" id="PF13086">
    <property type="entry name" value="AAA_11"/>
    <property type="match status" value="1"/>
</dbReference>
<dbReference type="InterPro" id="IPR011600">
    <property type="entry name" value="Pept_C14_caspase"/>
</dbReference>
<comment type="similarity">
    <text evidence="1">Belongs to the DNA2/NAM7 helicase family.</text>
</comment>
<keyword evidence="3" id="KW-0378">Hydrolase</keyword>
<dbReference type="SUPFAM" id="SSF52540">
    <property type="entry name" value="P-loop containing nucleoside triphosphate hydrolases"/>
    <property type="match status" value="1"/>
</dbReference>
<dbReference type="CDD" id="cd18808">
    <property type="entry name" value="SF1_C_Upf1"/>
    <property type="match status" value="1"/>
</dbReference>
<gene>
    <name evidence="10" type="ORF">ACFO5K_15360</name>
</gene>
<keyword evidence="2" id="KW-0547">Nucleotide-binding</keyword>
<accession>A0ABV8VHG5</accession>
<evidence type="ECO:0000313" key="10">
    <source>
        <dbReference type="EMBL" id="MFC4375479.1"/>
    </source>
</evidence>
<protein>
    <submittedName>
        <fullName evidence="10">AAA domain-containing protein</fullName>
    </submittedName>
</protein>
<dbReference type="Proteomes" id="UP001595844">
    <property type="component" value="Unassembled WGS sequence"/>
</dbReference>
<evidence type="ECO:0000256" key="4">
    <source>
        <dbReference type="ARBA" id="ARBA00022806"/>
    </source>
</evidence>
<dbReference type="Pfam" id="PF00656">
    <property type="entry name" value="Peptidase_C14"/>
    <property type="match status" value="1"/>
</dbReference>
<dbReference type="Gene3D" id="3.40.50.1460">
    <property type="match status" value="1"/>
</dbReference>
<comment type="caution">
    <text evidence="10">The sequence shown here is derived from an EMBL/GenBank/DDBJ whole genome shotgun (WGS) entry which is preliminary data.</text>
</comment>
<evidence type="ECO:0000259" key="8">
    <source>
        <dbReference type="Pfam" id="PF13086"/>
    </source>
</evidence>
<evidence type="ECO:0000259" key="7">
    <source>
        <dbReference type="Pfam" id="PF00656"/>
    </source>
</evidence>
<feature type="region of interest" description="Disordered" evidence="6">
    <location>
        <begin position="267"/>
        <end position="292"/>
    </location>
</feature>
<dbReference type="RefSeq" id="WP_378562251.1">
    <property type="nucleotide sequence ID" value="NZ_JBHSDL010000014.1"/>
</dbReference>
<evidence type="ECO:0000256" key="1">
    <source>
        <dbReference type="ARBA" id="ARBA00007913"/>
    </source>
</evidence>
<dbReference type="Gene3D" id="3.40.50.300">
    <property type="entry name" value="P-loop containing nucleotide triphosphate hydrolases"/>
    <property type="match status" value="2"/>
</dbReference>
<dbReference type="PANTHER" id="PTHR43788">
    <property type="entry name" value="DNA2/NAM7 HELICASE FAMILY MEMBER"/>
    <property type="match status" value="1"/>
</dbReference>
<keyword evidence="11" id="KW-1185">Reference proteome</keyword>
<keyword evidence="5" id="KW-0067">ATP-binding</keyword>
<dbReference type="Pfam" id="PF13087">
    <property type="entry name" value="AAA_12"/>
    <property type="match status" value="1"/>
</dbReference>
<feature type="domain" description="Peptidase C14 caspase" evidence="7">
    <location>
        <begin position="6"/>
        <end position="251"/>
    </location>
</feature>
<evidence type="ECO:0000256" key="2">
    <source>
        <dbReference type="ARBA" id="ARBA00022741"/>
    </source>
</evidence>
<dbReference type="InterPro" id="IPR047187">
    <property type="entry name" value="SF1_C_Upf1"/>
</dbReference>
<dbReference type="InterPro" id="IPR041677">
    <property type="entry name" value="DNA2/NAM7_AAA_11"/>
</dbReference>
<evidence type="ECO:0000313" key="11">
    <source>
        <dbReference type="Proteomes" id="UP001595844"/>
    </source>
</evidence>
<dbReference type="InterPro" id="IPR050534">
    <property type="entry name" value="Coronavir_polyprotein_1ab"/>
</dbReference>
<organism evidence="10 11">
    <name type="scientific">Nocardia halotolerans</name>
    <dbReference type="NCBI Taxonomy" id="1755878"/>
    <lineage>
        <taxon>Bacteria</taxon>
        <taxon>Bacillati</taxon>
        <taxon>Actinomycetota</taxon>
        <taxon>Actinomycetes</taxon>
        <taxon>Mycobacteriales</taxon>
        <taxon>Nocardiaceae</taxon>
        <taxon>Nocardia</taxon>
    </lineage>
</organism>
<dbReference type="PANTHER" id="PTHR43788:SF8">
    <property type="entry name" value="DNA-BINDING PROTEIN SMUBP-2"/>
    <property type="match status" value="1"/>
</dbReference>
<reference evidence="11" key="1">
    <citation type="journal article" date="2019" name="Int. J. Syst. Evol. Microbiol.">
        <title>The Global Catalogue of Microorganisms (GCM) 10K type strain sequencing project: providing services to taxonomists for standard genome sequencing and annotation.</title>
        <authorList>
            <consortium name="The Broad Institute Genomics Platform"/>
            <consortium name="The Broad Institute Genome Sequencing Center for Infectious Disease"/>
            <person name="Wu L."/>
            <person name="Ma J."/>
        </authorList>
    </citation>
    <scope>NUCLEOTIDE SEQUENCE [LARGE SCALE GENOMIC DNA]</scope>
    <source>
        <strain evidence="11">IBRC-M 10490</strain>
    </source>
</reference>
<dbReference type="SUPFAM" id="SSF52129">
    <property type="entry name" value="Caspase-like"/>
    <property type="match status" value="1"/>
</dbReference>
<proteinExistence type="inferred from homology"/>
<dbReference type="InterPro" id="IPR041679">
    <property type="entry name" value="DNA2/NAM7-like_C"/>
</dbReference>
<evidence type="ECO:0000256" key="5">
    <source>
        <dbReference type="ARBA" id="ARBA00022840"/>
    </source>
</evidence>
<evidence type="ECO:0000259" key="9">
    <source>
        <dbReference type="Pfam" id="PF13087"/>
    </source>
</evidence>